<keyword evidence="1" id="KW-0732">Signal</keyword>
<dbReference type="AlphaFoldDB" id="A0A660SDA0"/>
<feature type="non-terminal residue" evidence="2">
    <location>
        <position position="136"/>
    </location>
</feature>
<accession>A0A660SDA0</accession>
<name>A0A660SDA0_UNCW3</name>
<organism evidence="2 3">
    <name type="scientific">candidate division WOR-3 bacterium</name>
    <dbReference type="NCBI Taxonomy" id="2052148"/>
    <lineage>
        <taxon>Bacteria</taxon>
        <taxon>Bacteria division WOR-3</taxon>
    </lineage>
</organism>
<dbReference type="SUPFAM" id="SSF50939">
    <property type="entry name" value="Sialidases"/>
    <property type="match status" value="1"/>
</dbReference>
<dbReference type="InterPro" id="IPR036278">
    <property type="entry name" value="Sialidase_sf"/>
</dbReference>
<comment type="caution">
    <text evidence="2">The sequence shown here is derived from an EMBL/GenBank/DDBJ whole genome shotgun (WGS) entry which is preliminary data.</text>
</comment>
<proteinExistence type="predicted"/>
<gene>
    <name evidence="2" type="ORF">DRP53_09960</name>
</gene>
<evidence type="ECO:0000256" key="1">
    <source>
        <dbReference type="SAM" id="SignalP"/>
    </source>
</evidence>
<reference evidence="2 3" key="1">
    <citation type="submission" date="2018-06" db="EMBL/GenBank/DDBJ databases">
        <title>Extensive metabolic versatility and redundancy in microbially diverse, dynamic hydrothermal sediments.</title>
        <authorList>
            <person name="Dombrowski N."/>
            <person name="Teske A."/>
            <person name="Baker B.J."/>
        </authorList>
    </citation>
    <scope>NUCLEOTIDE SEQUENCE [LARGE SCALE GENOMIC DNA]</scope>
    <source>
        <strain evidence="2">B36_G15</strain>
    </source>
</reference>
<feature type="chain" id="PRO_5024966842" description="Exo-alpha-sialidase" evidence="1">
    <location>
        <begin position="22"/>
        <end position="136"/>
    </location>
</feature>
<evidence type="ECO:0000313" key="3">
    <source>
        <dbReference type="Proteomes" id="UP000268469"/>
    </source>
</evidence>
<evidence type="ECO:0008006" key="4">
    <source>
        <dbReference type="Google" id="ProtNLM"/>
    </source>
</evidence>
<sequence>MYRKGIILLTAYCLVLSIASADPPGWTEDRRLVFLPGGGWNPRGDCCGDTVHLVWQQAYPGHDEIFYKRSTDAGNTWSDDVLLSIEDEIRSIMPDIAVKGDTVVVVWNEQQKGIVEYRRSTNGGLSWEPIDTIDCS</sequence>
<protein>
    <recommendedName>
        <fullName evidence="4">Exo-alpha-sialidase</fullName>
    </recommendedName>
</protein>
<dbReference type="Proteomes" id="UP000268469">
    <property type="component" value="Unassembled WGS sequence"/>
</dbReference>
<dbReference type="EMBL" id="QNBE01000129">
    <property type="protein sequence ID" value="RKX68795.1"/>
    <property type="molecule type" value="Genomic_DNA"/>
</dbReference>
<dbReference type="Gene3D" id="2.120.10.10">
    <property type="match status" value="1"/>
</dbReference>
<evidence type="ECO:0000313" key="2">
    <source>
        <dbReference type="EMBL" id="RKX68795.1"/>
    </source>
</evidence>
<feature type="signal peptide" evidence="1">
    <location>
        <begin position="1"/>
        <end position="21"/>
    </location>
</feature>